<evidence type="ECO:0000313" key="3">
    <source>
        <dbReference type="Proteomes" id="UP000515679"/>
    </source>
</evidence>
<keyword evidence="1" id="KW-1133">Transmembrane helix</keyword>
<feature type="transmembrane region" description="Helical" evidence="1">
    <location>
        <begin position="164"/>
        <end position="183"/>
    </location>
</feature>
<organism evidence="2 3">
    <name type="scientific">Cohnella cholangitidis</name>
    <dbReference type="NCBI Taxonomy" id="2598458"/>
    <lineage>
        <taxon>Bacteria</taxon>
        <taxon>Bacillati</taxon>
        <taxon>Bacillota</taxon>
        <taxon>Bacilli</taxon>
        <taxon>Bacillales</taxon>
        <taxon>Paenibacillaceae</taxon>
        <taxon>Cohnella</taxon>
    </lineage>
</organism>
<protein>
    <submittedName>
        <fullName evidence="2">DUF2628 domain-containing protein</fullName>
    </submittedName>
</protein>
<dbReference type="RefSeq" id="WP_182298859.1">
    <property type="nucleotide sequence ID" value="NZ_CP041969.1"/>
</dbReference>
<evidence type="ECO:0000313" key="2">
    <source>
        <dbReference type="EMBL" id="QMV42646.1"/>
    </source>
</evidence>
<dbReference type="AlphaFoldDB" id="A0A7G5C0B2"/>
<gene>
    <name evidence="2" type="ORF">FPL14_16715</name>
</gene>
<accession>A0A7G5C0B2</accession>
<sequence length="304" mass="33987">MESKFCSSCGQRLDNPGQACLNCGKGNGVQIEDKAEEQIFGETGIPVELLKAFTKKDVYLAKWGKNSGWNWPAFLFPPIWMAYRKLYVESAIYFGIIFLLSIIESFVGYMSSSTYLLISIFAGVYGNKIYYRKAKKTIEEIMALHEDKERRLFLIGKKGGTSGWGILGGIMLVLVLSVLMVFVDETVNPDTRSVFYSKSPEVIFAEDVDDQLNAIHPGTTFPQGSVWVILRSYDDLAVNNIKITITKKVGGSEQIVNHYDEAVDPKWGIFSFRYDFSESGQYGVSFSKPSGDLLGSGLVDIKFK</sequence>
<reference evidence="2 3" key="1">
    <citation type="submission" date="2019-07" db="EMBL/GenBank/DDBJ databases">
        <authorList>
            <person name="Kim J.K."/>
            <person name="Cheong H.-M."/>
            <person name="Choi Y."/>
            <person name="Hwang K.J."/>
            <person name="Lee S."/>
            <person name="Choi C."/>
        </authorList>
    </citation>
    <scope>NUCLEOTIDE SEQUENCE [LARGE SCALE GENOMIC DNA]</scope>
    <source>
        <strain evidence="2 3">KS 22</strain>
    </source>
</reference>
<evidence type="ECO:0000256" key="1">
    <source>
        <dbReference type="SAM" id="Phobius"/>
    </source>
</evidence>
<feature type="transmembrane region" description="Helical" evidence="1">
    <location>
        <begin position="109"/>
        <end position="126"/>
    </location>
</feature>
<proteinExistence type="predicted"/>
<dbReference type="Proteomes" id="UP000515679">
    <property type="component" value="Chromosome"/>
</dbReference>
<keyword evidence="1" id="KW-0812">Transmembrane</keyword>
<name>A0A7G5C0B2_9BACL</name>
<dbReference type="KEGG" id="cchl:FPL14_16715"/>
<dbReference type="InterPro" id="IPR024399">
    <property type="entry name" value="DUF2628"/>
</dbReference>
<dbReference type="EMBL" id="CP041969">
    <property type="protein sequence ID" value="QMV42646.1"/>
    <property type="molecule type" value="Genomic_DNA"/>
</dbReference>
<keyword evidence="1" id="KW-0472">Membrane</keyword>
<feature type="transmembrane region" description="Helical" evidence="1">
    <location>
        <begin position="86"/>
        <end position="103"/>
    </location>
</feature>
<dbReference type="Pfam" id="PF10947">
    <property type="entry name" value="DUF2628"/>
    <property type="match status" value="1"/>
</dbReference>
<keyword evidence="3" id="KW-1185">Reference proteome</keyword>